<proteinExistence type="predicted"/>
<name>A0AAV7NYF1_PLEWA</name>
<feature type="region of interest" description="Disordered" evidence="1">
    <location>
        <begin position="41"/>
        <end position="63"/>
    </location>
</feature>
<dbReference type="Proteomes" id="UP001066276">
    <property type="component" value="Chromosome 8"/>
</dbReference>
<feature type="compositionally biased region" description="Low complexity" evidence="1">
    <location>
        <begin position="98"/>
        <end position="110"/>
    </location>
</feature>
<feature type="region of interest" description="Disordered" evidence="1">
    <location>
        <begin position="85"/>
        <end position="131"/>
    </location>
</feature>
<gene>
    <name evidence="2" type="ORF">NDU88_009223</name>
</gene>
<feature type="compositionally biased region" description="Polar residues" evidence="1">
    <location>
        <begin position="88"/>
        <end position="97"/>
    </location>
</feature>
<keyword evidence="3" id="KW-1185">Reference proteome</keyword>
<comment type="caution">
    <text evidence="2">The sequence shown here is derived from an EMBL/GenBank/DDBJ whole genome shotgun (WGS) entry which is preliminary data.</text>
</comment>
<evidence type="ECO:0000313" key="2">
    <source>
        <dbReference type="EMBL" id="KAJ1121095.1"/>
    </source>
</evidence>
<evidence type="ECO:0000256" key="1">
    <source>
        <dbReference type="SAM" id="MobiDB-lite"/>
    </source>
</evidence>
<protein>
    <submittedName>
        <fullName evidence="2">Uncharacterized protein</fullName>
    </submittedName>
</protein>
<organism evidence="2 3">
    <name type="scientific">Pleurodeles waltl</name>
    <name type="common">Iberian ribbed newt</name>
    <dbReference type="NCBI Taxonomy" id="8319"/>
    <lineage>
        <taxon>Eukaryota</taxon>
        <taxon>Metazoa</taxon>
        <taxon>Chordata</taxon>
        <taxon>Craniata</taxon>
        <taxon>Vertebrata</taxon>
        <taxon>Euteleostomi</taxon>
        <taxon>Amphibia</taxon>
        <taxon>Batrachia</taxon>
        <taxon>Caudata</taxon>
        <taxon>Salamandroidea</taxon>
        <taxon>Salamandridae</taxon>
        <taxon>Pleurodelinae</taxon>
        <taxon>Pleurodeles</taxon>
    </lineage>
</organism>
<reference evidence="2" key="1">
    <citation type="journal article" date="2022" name="bioRxiv">
        <title>Sequencing and chromosome-scale assembly of the giantPleurodeles waltlgenome.</title>
        <authorList>
            <person name="Brown T."/>
            <person name="Elewa A."/>
            <person name="Iarovenko S."/>
            <person name="Subramanian E."/>
            <person name="Araus A.J."/>
            <person name="Petzold A."/>
            <person name="Susuki M."/>
            <person name="Suzuki K.-i.T."/>
            <person name="Hayashi T."/>
            <person name="Toyoda A."/>
            <person name="Oliveira C."/>
            <person name="Osipova E."/>
            <person name="Leigh N.D."/>
            <person name="Simon A."/>
            <person name="Yun M.H."/>
        </authorList>
    </citation>
    <scope>NUCLEOTIDE SEQUENCE</scope>
    <source>
        <strain evidence="2">20211129_DDA</strain>
        <tissue evidence="2">Liver</tissue>
    </source>
</reference>
<accession>A0AAV7NYF1</accession>
<dbReference type="EMBL" id="JANPWB010000012">
    <property type="protein sequence ID" value="KAJ1121095.1"/>
    <property type="molecule type" value="Genomic_DNA"/>
</dbReference>
<dbReference type="AlphaFoldDB" id="A0AAV7NYF1"/>
<sequence length="131" mass="14803">MAQQYPDDDQYGEYNAGHYDQHMEVGVVEALDFHVQDSVRRFGAGSENPTPVEVKINEPGRSSYDPLEQTINAFLNDQDYEAFKSRKTTPSFQTIQNTTDESNSSDSDVTSTHDKPQDKRKRKAHCSGLVD</sequence>
<evidence type="ECO:0000313" key="3">
    <source>
        <dbReference type="Proteomes" id="UP001066276"/>
    </source>
</evidence>